<protein>
    <submittedName>
        <fullName evidence="2">Uncharacterized protein</fullName>
    </submittedName>
</protein>
<feature type="compositionally biased region" description="Basic residues" evidence="1">
    <location>
        <begin position="569"/>
        <end position="580"/>
    </location>
</feature>
<feature type="region of interest" description="Disordered" evidence="1">
    <location>
        <begin position="522"/>
        <end position="602"/>
    </location>
</feature>
<feature type="compositionally biased region" description="Basic and acidic residues" evidence="1">
    <location>
        <begin position="176"/>
        <end position="187"/>
    </location>
</feature>
<gene>
    <name evidence="2" type="ORF">ODALV1_LOCUS26502</name>
</gene>
<reference evidence="2 3" key="1">
    <citation type="submission" date="2024-08" db="EMBL/GenBank/DDBJ databases">
        <authorList>
            <person name="Cucini C."/>
            <person name="Frati F."/>
        </authorList>
    </citation>
    <scope>NUCLEOTIDE SEQUENCE [LARGE SCALE GENOMIC DNA]</scope>
</reference>
<evidence type="ECO:0000313" key="2">
    <source>
        <dbReference type="EMBL" id="CAL8136560.1"/>
    </source>
</evidence>
<feature type="compositionally biased region" description="Acidic residues" evidence="1">
    <location>
        <begin position="423"/>
        <end position="434"/>
    </location>
</feature>
<proteinExistence type="predicted"/>
<name>A0ABP1RVE7_9HEXA</name>
<comment type="caution">
    <text evidence="2">The sequence shown here is derived from an EMBL/GenBank/DDBJ whole genome shotgun (WGS) entry which is preliminary data.</text>
</comment>
<organism evidence="2 3">
    <name type="scientific">Orchesella dallaii</name>
    <dbReference type="NCBI Taxonomy" id="48710"/>
    <lineage>
        <taxon>Eukaryota</taxon>
        <taxon>Metazoa</taxon>
        <taxon>Ecdysozoa</taxon>
        <taxon>Arthropoda</taxon>
        <taxon>Hexapoda</taxon>
        <taxon>Collembola</taxon>
        <taxon>Entomobryomorpha</taxon>
        <taxon>Entomobryoidea</taxon>
        <taxon>Orchesellidae</taxon>
        <taxon>Orchesellinae</taxon>
        <taxon>Orchesella</taxon>
    </lineage>
</organism>
<feature type="compositionally biased region" description="Basic and acidic residues" evidence="1">
    <location>
        <begin position="322"/>
        <end position="338"/>
    </location>
</feature>
<feature type="compositionally biased region" description="Basic and acidic residues" evidence="1">
    <location>
        <begin position="348"/>
        <end position="362"/>
    </location>
</feature>
<keyword evidence="3" id="KW-1185">Reference proteome</keyword>
<feature type="compositionally biased region" description="Basic residues" evidence="1">
    <location>
        <begin position="530"/>
        <end position="541"/>
    </location>
</feature>
<feature type="compositionally biased region" description="Acidic residues" evidence="1">
    <location>
        <begin position="142"/>
        <end position="153"/>
    </location>
</feature>
<dbReference type="EMBL" id="CAXLJM020000111">
    <property type="protein sequence ID" value="CAL8136560.1"/>
    <property type="molecule type" value="Genomic_DNA"/>
</dbReference>
<feature type="region of interest" description="Disordered" evidence="1">
    <location>
        <begin position="246"/>
        <end position="278"/>
    </location>
</feature>
<sequence length="635" mass="75137">MNEDGDFEFKYQYESKIKQDPDWTISGHELDEFSSLNKPKTSLKRCEDDDDDQEEEQEGSKSESEEEEEDEEETDEETSENEDRNKSGSRLGKTPYSRQNISAEKLKKLRARQAEWQRGYRQRKKMEMLRNNENKGSTVTGGEDDEDKGEDPDWIPGQETDGFLSNVGNSSKRRKHEDCKKTGEGLLKKGNNIRRGRDSHNKILEVEIQSGGDLEELLRKAREAQDQLMSRQQKKIAMLLNNKEVDADADILDEDKNKEQDPDWSPDQGTHNVKANANAKRKCTIAEMNQEELMKLRRARHVQAQLRYMKRKKMRKLLEKKLKGGGDLDHEEGEHETDAFFMPRPRKGSLDKVEKEEHEKIQVKAKRSNRKRVQEVPQKQTRGKKSFEELMRLRRAKHVQAQIRYRERKRMRMLEDKQMAGCDDGEEEEHDTDDFSTVTKTHEEEEEEERDEKIQSIIDIEESHQIRVKEEAPQKLWRGKKSVEELMELRARQAYSQRICRQRKKQEKKVVVKSTRANMSEEKLKELRARQAHWQRMSRQRKKEEKVVVKPKTTRANMSEEELNELRARQAHWARMSRQRKKEEKVVVKPKTTRANMSEEELNELRARQAHWARMSRQRKKMAKLAEKQVADEDD</sequence>
<evidence type="ECO:0000313" key="3">
    <source>
        <dbReference type="Proteomes" id="UP001642540"/>
    </source>
</evidence>
<feature type="region of interest" description="Disordered" evidence="1">
    <location>
        <begin position="417"/>
        <end position="458"/>
    </location>
</feature>
<evidence type="ECO:0000256" key="1">
    <source>
        <dbReference type="SAM" id="MobiDB-lite"/>
    </source>
</evidence>
<feature type="compositionally biased region" description="Acidic residues" evidence="1">
    <location>
        <begin position="48"/>
        <end position="57"/>
    </location>
</feature>
<accession>A0ABP1RVE7</accession>
<dbReference type="PROSITE" id="PS50890">
    <property type="entry name" value="PUA"/>
    <property type="match status" value="1"/>
</dbReference>
<feature type="region of interest" description="Disordered" evidence="1">
    <location>
        <begin position="322"/>
        <end position="388"/>
    </location>
</feature>
<feature type="region of interest" description="Disordered" evidence="1">
    <location>
        <begin position="28"/>
        <end position="195"/>
    </location>
</feature>
<feature type="compositionally biased region" description="Acidic residues" evidence="1">
    <location>
        <begin position="64"/>
        <end position="80"/>
    </location>
</feature>
<dbReference type="Proteomes" id="UP001642540">
    <property type="component" value="Unassembled WGS sequence"/>
</dbReference>